<proteinExistence type="predicted"/>
<accession>A0A073K9N0</accession>
<evidence type="ECO:0000313" key="1">
    <source>
        <dbReference type="EMBL" id="KEK23285.1"/>
    </source>
</evidence>
<dbReference type="OrthoDB" id="2805722at2"/>
<sequence length="277" mass="32786">MLKQKFSQLIRLYPSLLFDEWHVESVSNRQEGEKWETLWFQVITPTGRFRVKEFFLDIMEPTFSDSCIHHAQGDCFQYNGLIYWRGLNYKGKDNFVMSKWKTQVEISIDEGFIGQQEMEQFLEGLQPLDVEKAKQQINTPFHQLSFQTRVQSGGEISRCSQWYSSNEIEFPDLPIDIIAAWKLESVGFGNNEIQYVYWDEKEHLYTIWACRHTRNAYYPSSSWTRNYSTKQIINGLEYYSHPQRGTVVYQDLGDEQVAYVFRGNPCTTFAQVRKMFS</sequence>
<gene>
    <name evidence="1" type="ORF">BAGA_10160</name>
</gene>
<dbReference type="RefSeq" id="WP_033675902.1">
    <property type="nucleotide sequence ID" value="NZ_JOTM01000018.1"/>
</dbReference>
<dbReference type="Proteomes" id="UP000027778">
    <property type="component" value="Unassembled WGS sequence"/>
</dbReference>
<evidence type="ECO:0000313" key="2">
    <source>
        <dbReference type="Proteomes" id="UP000027778"/>
    </source>
</evidence>
<dbReference type="STRING" id="574375.AZF08_14750"/>
<keyword evidence="2" id="KW-1185">Reference proteome</keyword>
<comment type="caution">
    <text evidence="1">The sequence shown here is derived from an EMBL/GenBank/DDBJ whole genome shotgun (WGS) entry which is preliminary data.</text>
</comment>
<dbReference type="EMBL" id="JOTM01000018">
    <property type="protein sequence ID" value="KEK23285.1"/>
    <property type="molecule type" value="Genomic_DNA"/>
</dbReference>
<dbReference type="AlphaFoldDB" id="A0A073K9N0"/>
<protein>
    <submittedName>
        <fullName evidence="1">Uncharacterized protein</fullName>
    </submittedName>
</protein>
<name>A0A073K9N0_9BACI</name>
<organism evidence="1 2">
    <name type="scientific">Bacillus gaemokensis</name>
    <dbReference type="NCBI Taxonomy" id="574375"/>
    <lineage>
        <taxon>Bacteria</taxon>
        <taxon>Bacillati</taxon>
        <taxon>Bacillota</taxon>
        <taxon>Bacilli</taxon>
        <taxon>Bacillales</taxon>
        <taxon>Bacillaceae</taxon>
        <taxon>Bacillus</taxon>
        <taxon>Bacillus cereus group</taxon>
    </lineage>
</organism>
<reference evidence="1 2" key="1">
    <citation type="submission" date="2014-06" db="EMBL/GenBank/DDBJ databases">
        <title>Draft genome sequence of Bacillus gaemokensis JCM 15801 (MCCC 1A00707).</title>
        <authorList>
            <person name="Lai Q."/>
            <person name="Liu Y."/>
            <person name="Shao Z."/>
        </authorList>
    </citation>
    <scope>NUCLEOTIDE SEQUENCE [LARGE SCALE GENOMIC DNA]</scope>
    <source>
        <strain evidence="1 2">JCM 15801</strain>
    </source>
</reference>